<dbReference type="EMBL" id="QGGW01000013">
    <property type="protein sequence ID" value="PWK56724.1"/>
    <property type="molecule type" value="Genomic_DNA"/>
</dbReference>
<gene>
    <name evidence="1" type="ORF">C7455_11329</name>
</gene>
<dbReference type="InterPro" id="IPR025683">
    <property type="entry name" value="Protein_beta"/>
</dbReference>
<dbReference type="Pfam" id="PF14350">
    <property type="entry name" value="Beta_protein"/>
    <property type="match status" value="1"/>
</dbReference>
<sequence length="358" mass="40648">MVLENKSYVPTLAIRASEMNGLEFLPGATKDRMSPCILLAPWANSLTLERAIDRVERAFPNRNYFLDIDRDYQFTNLESGPQQELARLMEPDNAYANWVEFVGRHERIWPCIQSRGQGEADLRRQIEAIQELGRPYCMRIVRDRFPSNIQEIVAAFAAGGAADFAIILEGGWTRDPLTLSVWFEGVIAESLQEIDAAVPVVLSCTSIPKMFSAFSGITSVPFSNRQLIDQISRRSNRARIIYGDWGSTRPREEGGFASRPLDRIDYPTDGAWYIVRNKDEEWDFEAAAQELIENSDVWVGDLNVWGEEMIYQTTINEEIGIDTPQKNVAARVNIHLHRQAFHGTGNIGGMNLDEDWED</sequence>
<dbReference type="AlphaFoldDB" id="A0A316G734"/>
<evidence type="ECO:0000313" key="2">
    <source>
        <dbReference type="Proteomes" id="UP000245708"/>
    </source>
</evidence>
<reference evidence="1 2" key="1">
    <citation type="submission" date="2018-05" db="EMBL/GenBank/DDBJ databases">
        <title>Genomic Encyclopedia of Type Strains, Phase IV (KMG-IV): sequencing the most valuable type-strain genomes for metagenomic binning, comparative biology and taxonomic classification.</title>
        <authorList>
            <person name="Goeker M."/>
        </authorList>
    </citation>
    <scope>NUCLEOTIDE SEQUENCE [LARGE SCALE GENOMIC DNA]</scope>
    <source>
        <strain evidence="1 2">DSM 16097</strain>
    </source>
</reference>
<dbReference type="Proteomes" id="UP000245708">
    <property type="component" value="Unassembled WGS sequence"/>
</dbReference>
<proteinExistence type="predicted"/>
<name>A0A316G734_9RHOB</name>
<evidence type="ECO:0000313" key="1">
    <source>
        <dbReference type="EMBL" id="PWK56724.1"/>
    </source>
</evidence>
<dbReference type="OrthoDB" id="7475055at2"/>
<keyword evidence="2" id="KW-1185">Reference proteome</keyword>
<dbReference type="RefSeq" id="WP_109670669.1">
    <property type="nucleotide sequence ID" value="NZ_QGGW01000013.1"/>
</dbReference>
<accession>A0A316G734</accession>
<protein>
    <submittedName>
        <fullName evidence="1">T4 beta protein</fullName>
    </submittedName>
</protein>
<comment type="caution">
    <text evidence="1">The sequence shown here is derived from an EMBL/GenBank/DDBJ whole genome shotgun (WGS) entry which is preliminary data.</text>
</comment>
<organism evidence="1 2">
    <name type="scientific">Roseicyclus mahoneyensis</name>
    <dbReference type="NCBI Taxonomy" id="164332"/>
    <lineage>
        <taxon>Bacteria</taxon>
        <taxon>Pseudomonadati</taxon>
        <taxon>Pseudomonadota</taxon>
        <taxon>Alphaproteobacteria</taxon>
        <taxon>Rhodobacterales</taxon>
        <taxon>Roseobacteraceae</taxon>
        <taxon>Roseicyclus</taxon>
    </lineage>
</organism>